<comment type="cofactor">
    <cofactor evidence="1">
        <name>Mg(2+)</name>
        <dbReference type="ChEBI" id="CHEBI:18420"/>
    </cofactor>
</comment>
<reference evidence="7 8" key="1">
    <citation type="submission" date="2021-07" db="EMBL/GenBank/DDBJ databases">
        <title>The Aristolochia fimbriata genome: insights into angiosperm evolution, floral development and chemical biosynthesis.</title>
        <authorList>
            <person name="Jiao Y."/>
        </authorList>
    </citation>
    <scope>NUCLEOTIDE SEQUENCE [LARGE SCALE GENOMIC DNA]</scope>
    <source>
        <strain evidence="7">IBCAS-2021</strain>
        <tissue evidence="7">Leaf</tissue>
    </source>
</reference>
<dbReference type="GO" id="GO:0016887">
    <property type="term" value="F:ATP hydrolysis activity"/>
    <property type="evidence" value="ECO:0007669"/>
    <property type="project" value="InterPro"/>
</dbReference>
<evidence type="ECO:0000256" key="5">
    <source>
        <dbReference type="RuleBase" id="RU003651"/>
    </source>
</evidence>
<evidence type="ECO:0000313" key="8">
    <source>
        <dbReference type="Proteomes" id="UP000825729"/>
    </source>
</evidence>
<comment type="caution">
    <text evidence="7">The sequence shown here is derived from an EMBL/GenBank/DDBJ whole genome shotgun (WGS) entry which is preliminary data.</text>
</comment>
<keyword evidence="5" id="KW-0067">ATP-binding</keyword>
<evidence type="ECO:0000256" key="3">
    <source>
        <dbReference type="ARBA" id="ARBA00022842"/>
    </source>
</evidence>
<dbReference type="AlphaFoldDB" id="A0AAV7FEC2"/>
<dbReference type="InterPro" id="IPR003593">
    <property type="entry name" value="AAA+_ATPase"/>
</dbReference>
<dbReference type="InterPro" id="IPR003959">
    <property type="entry name" value="ATPase_AAA_core"/>
</dbReference>
<accession>A0AAV7FEC2</accession>
<dbReference type="SUPFAM" id="SSF52540">
    <property type="entry name" value="P-loop containing nucleoside triphosphate hydrolases"/>
    <property type="match status" value="1"/>
</dbReference>
<dbReference type="InterPro" id="IPR003960">
    <property type="entry name" value="ATPase_AAA_CS"/>
</dbReference>
<sequence length="447" mass="50835">MGTATSLVSTAVSLAGSAMLFRSVVDGIVPREVQDYIADAILTLFRASSPKITTIYVEILDGGCINKIYMAVDVYLGARVRPPSTKNIRVTKEEKNQKLRVSIERGEMILDRFEGMELQWSRTFKQNSQEKNKKEMPELPRFALTFDRRYKDRVLKSYLPHVLREAKALKRKNKGLKLLSVKTCYRYCVNFEHPATFDSIAMEPDLKRALIADLDRFVRRKDFYRRVGKAWKRGYLLYGPPGTGKSSLIAAIANYLNFNVYDLELAEIHSNSELRKVLLSTSNRSILVIEDIDCTDGVVNRNQVNRAESNITLSGLLNFIDGLWSSCGNERIIIFTTNHKEKLDPALLRPGRMDMHIHMSYCTPAGFKILANNYLGIQDHRLFGDIEALILDQVKVTPAQVAEELMKHADKPDVCLNRLLQFLCGKKTEETRQSMTDQINGLGVYLN</sequence>
<evidence type="ECO:0000259" key="6">
    <source>
        <dbReference type="SMART" id="SM00382"/>
    </source>
</evidence>
<gene>
    <name evidence="7" type="ORF">H6P81_003761</name>
</gene>
<dbReference type="InterPro" id="IPR058017">
    <property type="entry name" value="At3g28540-like_C"/>
</dbReference>
<dbReference type="EMBL" id="JAINDJ010000002">
    <property type="protein sequence ID" value="KAG9459253.1"/>
    <property type="molecule type" value="Genomic_DNA"/>
</dbReference>
<keyword evidence="3" id="KW-0460">Magnesium</keyword>
<dbReference type="Proteomes" id="UP000825729">
    <property type="component" value="Unassembled WGS sequence"/>
</dbReference>
<dbReference type="Pfam" id="PF00004">
    <property type="entry name" value="AAA"/>
    <property type="match status" value="1"/>
</dbReference>
<dbReference type="PANTHER" id="PTHR23070">
    <property type="entry name" value="BCS1 AAA-TYPE ATPASE"/>
    <property type="match status" value="1"/>
</dbReference>
<evidence type="ECO:0000313" key="7">
    <source>
        <dbReference type="EMBL" id="KAG9459253.1"/>
    </source>
</evidence>
<dbReference type="Gene3D" id="6.10.280.40">
    <property type="match status" value="1"/>
</dbReference>
<dbReference type="PROSITE" id="PS00674">
    <property type="entry name" value="AAA"/>
    <property type="match status" value="1"/>
</dbReference>
<evidence type="ECO:0000256" key="2">
    <source>
        <dbReference type="ARBA" id="ARBA00007448"/>
    </source>
</evidence>
<dbReference type="GO" id="GO:0006950">
    <property type="term" value="P:response to stress"/>
    <property type="evidence" value="ECO:0007669"/>
    <property type="project" value="UniProtKB-ARBA"/>
</dbReference>
<keyword evidence="8" id="KW-1185">Reference proteome</keyword>
<dbReference type="GO" id="GO:0005524">
    <property type="term" value="F:ATP binding"/>
    <property type="evidence" value="ECO:0007669"/>
    <property type="project" value="UniProtKB-KW"/>
</dbReference>
<dbReference type="InterPro" id="IPR027417">
    <property type="entry name" value="P-loop_NTPase"/>
</dbReference>
<organism evidence="7 8">
    <name type="scientific">Aristolochia fimbriata</name>
    <name type="common">White veined hardy Dutchman's pipe vine</name>
    <dbReference type="NCBI Taxonomy" id="158543"/>
    <lineage>
        <taxon>Eukaryota</taxon>
        <taxon>Viridiplantae</taxon>
        <taxon>Streptophyta</taxon>
        <taxon>Embryophyta</taxon>
        <taxon>Tracheophyta</taxon>
        <taxon>Spermatophyta</taxon>
        <taxon>Magnoliopsida</taxon>
        <taxon>Magnoliidae</taxon>
        <taxon>Piperales</taxon>
        <taxon>Aristolochiaceae</taxon>
        <taxon>Aristolochia</taxon>
    </lineage>
</organism>
<proteinExistence type="inferred from homology"/>
<name>A0AAV7FEC2_ARIFI</name>
<feature type="domain" description="AAA+ ATPase" evidence="6">
    <location>
        <begin position="231"/>
        <end position="363"/>
    </location>
</feature>
<dbReference type="Pfam" id="PF14363">
    <property type="entry name" value="AAA_assoc"/>
    <property type="match status" value="1"/>
</dbReference>
<protein>
    <recommendedName>
        <fullName evidence="6">AAA+ ATPase domain-containing protein</fullName>
    </recommendedName>
</protein>
<dbReference type="InterPro" id="IPR025753">
    <property type="entry name" value="AAA_N_dom"/>
</dbReference>
<dbReference type="Gene3D" id="3.40.50.300">
    <property type="entry name" value="P-loop containing nucleotide triphosphate hydrolases"/>
    <property type="match status" value="1"/>
</dbReference>
<dbReference type="InterPro" id="IPR050747">
    <property type="entry name" value="Mitochondrial_chaperone_BCS1"/>
</dbReference>
<comment type="catalytic activity">
    <reaction evidence="4">
        <text>ATP + H2O = ADP + phosphate + H(+)</text>
        <dbReference type="Rhea" id="RHEA:13065"/>
        <dbReference type="ChEBI" id="CHEBI:15377"/>
        <dbReference type="ChEBI" id="CHEBI:15378"/>
        <dbReference type="ChEBI" id="CHEBI:30616"/>
        <dbReference type="ChEBI" id="CHEBI:43474"/>
        <dbReference type="ChEBI" id="CHEBI:456216"/>
    </reaction>
</comment>
<evidence type="ECO:0000256" key="1">
    <source>
        <dbReference type="ARBA" id="ARBA00001946"/>
    </source>
</evidence>
<comment type="similarity">
    <text evidence="2">Belongs to the AAA ATPase family. BCS1 subfamily.</text>
</comment>
<dbReference type="Pfam" id="PF25568">
    <property type="entry name" value="AAA_lid_At3g28540"/>
    <property type="match status" value="1"/>
</dbReference>
<dbReference type="CDD" id="cd19510">
    <property type="entry name" value="RecA-like_BCS1"/>
    <property type="match status" value="1"/>
</dbReference>
<keyword evidence="5" id="KW-0547">Nucleotide-binding</keyword>
<dbReference type="SMART" id="SM00382">
    <property type="entry name" value="AAA"/>
    <property type="match status" value="1"/>
</dbReference>
<evidence type="ECO:0000256" key="4">
    <source>
        <dbReference type="ARBA" id="ARBA00049360"/>
    </source>
</evidence>